<sequence>MFIDTSIQAEAEEEETNPATKTFAIGDVCAIYSKSKQAWAVGNIEQISTTKNGTFYETKQQQNQKKKKKVSYTLNGEFLSKEVRSDDQALRAYSPEDTKIQNRVSCPCGQEMTRLAASLCYQQLKEDEHELNGSVKQKNPSQLTTTEEVICDHCGQKVQGSQPVYHCPKKKTAIHQFGYHVCTYCA</sequence>
<organism evidence="1 2">
    <name type="scientific">Reticulomyxa filosa</name>
    <dbReference type="NCBI Taxonomy" id="46433"/>
    <lineage>
        <taxon>Eukaryota</taxon>
        <taxon>Sar</taxon>
        <taxon>Rhizaria</taxon>
        <taxon>Retaria</taxon>
        <taxon>Foraminifera</taxon>
        <taxon>Monothalamids</taxon>
        <taxon>Reticulomyxidae</taxon>
        <taxon>Reticulomyxa</taxon>
    </lineage>
</organism>
<feature type="non-terminal residue" evidence="1">
    <location>
        <position position="186"/>
    </location>
</feature>
<dbReference type="Proteomes" id="UP000023152">
    <property type="component" value="Unassembled WGS sequence"/>
</dbReference>
<evidence type="ECO:0000313" key="2">
    <source>
        <dbReference type="Proteomes" id="UP000023152"/>
    </source>
</evidence>
<evidence type="ECO:0000313" key="1">
    <source>
        <dbReference type="EMBL" id="ETO30396.1"/>
    </source>
</evidence>
<keyword evidence="2" id="KW-1185">Reference proteome</keyword>
<comment type="caution">
    <text evidence="1">The sequence shown here is derived from an EMBL/GenBank/DDBJ whole genome shotgun (WGS) entry which is preliminary data.</text>
</comment>
<name>X6NWR1_RETFI</name>
<dbReference type="EMBL" id="ASPP01005502">
    <property type="protein sequence ID" value="ETO30396.1"/>
    <property type="molecule type" value="Genomic_DNA"/>
</dbReference>
<accession>X6NWR1</accession>
<proteinExistence type="predicted"/>
<dbReference type="AlphaFoldDB" id="X6NWR1"/>
<protein>
    <submittedName>
        <fullName evidence="1">Uncharacterized protein</fullName>
    </submittedName>
</protein>
<reference evidence="1 2" key="1">
    <citation type="journal article" date="2013" name="Curr. Biol.">
        <title>The Genome of the Foraminiferan Reticulomyxa filosa.</title>
        <authorList>
            <person name="Glockner G."/>
            <person name="Hulsmann N."/>
            <person name="Schleicher M."/>
            <person name="Noegel A.A."/>
            <person name="Eichinger L."/>
            <person name="Gallinger C."/>
            <person name="Pawlowski J."/>
            <person name="Sierra R."/>
            <person name="Euteneuer U."/>
            <person name="Pillet L."/>
            <person name="Moustafa A."/>
            <person name="Platzer M."/>
            <person name="Groth M."/>
            <person name="Szafranski K."/>
            <person name="Schliwa M."/>
        </authorList>
    </citation>
    <scope>NUCLEOTIDE SEQUENCE [LARGE SCALE GENOMIC DNA]</scope>
</reference>
<gene>
    <name evidence="1" type="ORF">RFI_06725</name>
</gene>